<evidence type="ECO:0000259" key="2">
    <source>
        <dbReference type="PROSITE" id="PS51277"/>
    </source>
</evidence>
<keyword evidence="4" id="KW-1185">Reference proteome</keyword>
<dbReference type="Pfam" id="PF03181">
    <property type="entry name" value="BURP"/>
    <property type="match status" value="1"/>
</dbReference>
<dbReference type="Proteomes" id="UP001341281">
    <property type="component" value="Chromosome 03"/>
</dbReference>
<dbReference type="PANTHER" id="PTHR31236">
    <property type="entry name" value="BURP DOMAIN PROTEIN USPL1-LIKE"/>
    <property type="match status" value="1"/>
</dbReference>
<feature type="domain" description="BURP" evidence="2">
    <location>
        <begin position="231"/>
        <end position="460"/>
    </location>
</feature>
<feature type="region of interest" description="Disordered" evidence="1">
    <location>
        <begin position="136"/>
        <end position="155"/>
    </location>
</feature>
<dbReference type="SUPFAM" id="SSF82153">
    <property type="entry name" value="FAS1 domain"/>
    <property type="match status" value="1"/>
</dbReference>
<evidence type="ECO:0000256" key="1">
    <source>
        <dbReference type="SAM" id="MobiDB-lite"/>
    </source>
</evidence>
<organism evidence="3 4">
    <name type="scientific">Paspalum notatum var. saurae</name>
    <dbReference type="NCBI Taxonomy" id="547442"/>
    <lineage>
        <taxon>Eukaryota</taxon>
        <taxon>Viridiplantae</taxon>
        <taxon>Streptophyta</taxon>
        <taxon>Embryophyta</taxon>
        <taxon>Tracheophyta</taxon>
        <taxon>Spermatophyta</taxon>
        <taxon>Magnoliopsida</taxon>
        <taxon>Liliopsida</taxon>
        <taxon>Poales</taxon>
        <taxon>Poaceae</taxon>
        <taxon>PACMAD clade</taxon>
        <taxon>Panicoideae</taxon>
        <taxon>Andropogonodae</taxon>
        <taxon>Paspaleae</taxon>
        <taxon>Paspalinae</taxon>
        <taxon>Paspalum</taxon>
    </lineage>
</organism>
<dbReference type="SMART" id="SM01045">
    <property type="entry name" value="BURP"/>
    <property type="match status" value="1"/>
</dbReference>
<protein>
    <recommendedName>
        <fullName evidence="2">BURP domain-containing protein</fullName>
    </recommendedName>
</protein>
<evidence type="ECO:0000313" key="4">
    <source>
        <dbReference type="Proteomes" id="UP001341281"/>
    </source>
</evidence>
<dbReference type="InterPro" id="IPR044816">
    <property type="entry name" value="BURP"/>
</dbReference>
<dbReference type="Gene3D" id="2.30.180.10">
    <property type="entry name" value="FAS1 domain"/>
    <property type="match status" value="1"/>
</dbReference>
<sequence length="463" mass="48752">MGRLASEGHGLTLLAPTDDAMARAGLVTDGGAWRSPSPPDDVLRAHLLRGFNTEETFSLSVRRYGAATYATLRAPLTVTAHAGGSASSVPVVFFGQGYVSAANLSDPDVYTYGNISIQGIDGVLFRRRHLAESPLLPADADDAEPTPGADAGRSSFTPAAYPVKWSVRPSPPVRSSFTPAAYPVKWSVRPNPPVRSSFTPAAYPVKWSVRPSPPLVARGQAGSLHVEPGMLFPRKTLFPGATLPEGTKFAGGGFPAPPRFTFRAGADAIPFSYDRLDTILRTFGIPRGSKKANQVAATLRTCEATASPAEPHTCAASQQAMAEFAASSLGTRPSELRAVATAVHGEDEPARYMVAQAGAARIGGSNAGGDAAVVVCHPMAYPYMVHYCHLPADVEALRVELTGLGDGDGASATATTTTAVAICHADTTSWDARYFKMLNATRGEEICHFMPLSYVLWLPAAAL</sequence>
<name>A0AAQ3SWY5_PASNO</name>
<dbReference type="EMBL" id="CP144747">
    <property type="protein sequence ID" value="WVZ61954.1"/>
    <property type="molecule type" value="Genomic_DNA"/>
</dbReference>
<gene>
    <name evidence="3" type="ORF">U9M48_011759</name>
</gene>
<proteinExistence type="predicted"/>
<accession>A0AAQ3SWY5</accession>
<dbReference type="InterPro" id="IPR004873">
    <property type="entry name" value="BURP_dom"/>
</dbReference>
<reference evidence="3 4" key="1">
    <citation type="submission" date="2024-02" db="EMBL/GenBank/DDBJ databases">
        <title>High-quality chromosome-scale genome assembly of Pensacola bahiagrass (Paspalum notatum Flugge var. saurae).</title>
        <authorList>
            <person name="Vega J.M."/>
            <person name="Podio M."/>
            <person name="Orjuela J."/>
            <person name="Siena L.A."/>
            <person name="Pessino S.C."/>
            <person name="Combes M.C."/>
            <person name="Mariac C."/>
            <person name="Albertini E."/>
            <person name="Pupilli F."/>
            <person name="Ortiz J.P.A."/>
            <person name="Leblanc O."/>
        </authorList>
    </citation>
    <scope>NUCLEOTIDE SEQUENCE [LARGE SCALE GENOMIC DNA]</scope>
    <source>
        <strain evidence="3">R1</strain>
        <tissue evidence="3">Leaf</tissue>
    </source>
</reference>
<dbReference type="InterPro" id="IPR036378">
    <property type="entry name" value="FAS1_dom_sf"/>
</dbReference>
<dbReference type="PANTHER" id="PTHR31236:SF27">
    <property type="entry name" value="BURP DOMAIN-CONTAINING PROTEIN 4"/>
    <property type="match status" value="1"/>
</dbReference>
<dbReference type="AlphaFoldDB" id="A0AAQ3SWY5"/>
<dbReference type="PROSITE" id="PS51277">
    <property type="entry name" value="BURP"/>
    <property type="match status" value="1"/>
</dbReference>
<evidence type="ECO:0000313" key="3">
    <source>
        <dbReference type="EMBL" id="WVZ61954.1"/>
    </source>
</evidence>